<dbReference type="RefSeq" id="WP_379025618.1">
    <property type="nucleotide sequence ID" value="NZ_JBHUGY010000059.1"/>
</dbReference>
<evidence type="ECO:0000313" key="2">
    <source>
        <dbReference type="Proteomes" id="UP001597349"/>
    </source>
</evidence>
<dbReference type="Proteomes" id="UP001597349">
    <property type="component" value="Unassembled WGS sequence"/>
</dbReference>
<sequence length="61" mass="6616">MRSADRRPQAGDKAIVREGRADMVALARAFLADPRWGGCAATFSETITAPQLARSVTTMQH</sequence>
<protein>
    <submittedName>
        <fullName evidence="1">Uncharacterized protein</fullName>
    </submittedName>
</protein>
<dbReference type="InterPro" id="IPR013785">
    <property type="entry name" value="Aldolase_TIM"/>
</dbReference>
<dbReference type="EMBL" id="JBHUGY010000059">
    <property type="protein sequence ID" value="MFD2057535.1"/>
    <property type="molecule type" value="Genomic_DNA"/>
</dbReference>
<accession>A0ABW4WM97</accession>
<dbReference type="SUPFAM" id="SSF51395">
    <property type="entry name" value="FMN-linked oxidoreductases"/>
    <property type="match status" value="1"/>
</dbReference>
<keyword evidence="2" id="KW-1185">Reference proteome</keyword>
<gene>
    <name evidence="1" type="ORF">ACFSQT_31970</name>
</gene>
<comment type="caution">
    <text evidence="1">The sequence shown here is derived from an EMBL/GenBank/DDBJ whole genome shotgun (WGS) entry which is preliminary data.</text>
</comment>
<proteinExistence type="predicted"/>
<reference evidence="2" key="1">
    <citation type="journal article" date="2019" name="Int. J. Syst. Evol. Microbiol.">
        <title>The Global Catalogue of Microorganisms (GCM) 10K type strain sequencing project: providing services to taxonomists for standard genome sequencing and annotation.</title>
        <authorList>
            <consortium name="The Broad Institute Genomics Platform"/>
            <consortium name="The Broad Institute Genome Sequencing Center for Infectious Disease"/>
            <person name="Wu L."/>
            <person name="Ma J."/>
        </authorList>
    </citation>
    <scope>NUCLEOTIDE SEQUENCE [LARGE SCALE GENOMIC DNA]</scope>
    <source>
        <strain evidence="2">CGMCC 1.16226</strain>
    </source>
</reference>
<evidence type="ECO:0000313" key="1">
    <source>
        <dbReference type="EMBL" id="MFD2057535.1"/>
    </source>
</evidence>
<dbReference type="Gene3D" id="3.20.20.70">
    <property type="entry name" value="Aldolase class I"/>
    <property type="match status" value="1"/>
</dbReference>
<organism evidence="1 2">
    <name type="scientific">Mesorhizobium calcicola</name>
    <dbReference type="NCBI Taxonomy" id="1300310"/>
    <lineage>
        <taxon>Bacteria</taxon>
        <taxon>Pseudomonadati</taxon>
        <taxon>Pseudomonadota</taxon>
        <taxon>Alphaproteobacteria</taxon>
        <taxon>Hyphomicrobiales</taxon>
        <taxon>Phyllobacteriaceae</taxon>
        <taxon>Mesorhizobium</taxon>
    </lineage>
</organism>
<name>A0ABW4WM97_9HYPH</name>